<dbReference type="Proteomes" id="UP000317909">
    <property type="component" value="Chromosome"/>
</dbReference>
<name>A0A517TYP4_9BACT</name>
<reference evidence="1 2" key="1">
    <citation type="submission" date="2019-02" db="EMBL/GenBank/DDBJ databases">
        <title>Deep-cultivation of Planctomycetes and their phenomic and genomic characterization uncovers novel biology.</title>
        <authorList>
            <person name="Wiegand S."/>
            <person name="Jogler M."/>
            <person name="Boedeker C."/>
            <person name="Pinto D."/>
            <person name="Vollmers J."/>
            <person name="Rivas-Marin E."/>
            <person name="Kohn T."/>
            <person name="Peeters S.H."/>
            <person name="Heuer A."/>
            <person name="Rast P."/>
            <person name="Oberbeckmann S."/>
            <person name="Bunk B."/>
            <person name="Jeske O."/>
            <person name="Meyerdierks A."/>
            <person name="Storesund J.E."/>
            <person name="Kallscheuer N."/>
            <person name="Luecker S."/>
            <person name="Lage O.M."/>
            <person name="Pohl T."/>
            <person name="Merkel B.J."/>
            <person name="Hornburger P."/>
            <person name="Mueller R.-W."/>
            <person name="Bruemmer F."/>
            <person name="Labrenz M."/>
            <person name="Spormann A.M."/>
            <person name="Op den Camp H."/>
            <person name="Overmann J."/>
            <person name="Amann R."/>
            <person name="Jetten M.S.M."/>
            <person name="Mascher T."/>
            <person name="Medema M.H."/>
            <person name="Devos D.P."/>
            <person name="Kaster A.-K."/>
            <person name="Ovreas L."/>
            <person name="Rohde M."/>
            <person name="Galperin M.Y."/>
            <person name="Jogler C."/>
        </authorList>
    </citation>
    <scope>NUCLEOTIDE SEQUENCE [LARGE SCALE GENOMIC DNA]</scope>
    <source>
        <strain evidence="1 2">I41</strain>
    </source>
</reference>
<gene>
    <name evidence="1" type="ORF">I41_26810</name>
</gene>
<accession>A0A517TYP4</accession>
<dbReference type="EMBL" id="CP036339">
    <property type="protein sequence ID" value="QDT73492.1"/>
    <property type="molecule type" value="Genomic_DNA"/>
</dbReference>
<dbReference type="KEGG" id="llh:I41_26810"/>
<proteinExistence type="predicted"/>
<sequence>MAQNVRRIHASDNVPRHELKRLLVNGFWEI</sequence>
<keyword evidence="2" id="KW-1185">Reference proteome</keyword>
<organism evidence="1 2">
    <name type="scientific">Lacipirellula limnantheis</name>
    <dbReference type="NCBI Taxonomy" id="2528024"/>
    <lineage>
        <taxon>Bacteria</taxon>
        <taxon>Pseudomonadati</taxon>
        <taxon>Planctomycetota</taxon>
        <taxon>Planctomycetia</taxon>
        <taxon>Pirellulales</taxon>
        <taxon>Lacipirellulaceae</taxon>
        <taxon>Lacipirellula</taxon>
    </lineage>
</organism>
<protein>
    <submittedName>
        <fullName evidence="1">Uncharacterized protein</fullName>
    </submittedName>
</protein>
<evidence type="ECO:0000313" key="2">
    <source>
        <dbReference type="Proteomes" id="UP000317909"/>
    </source>
</evidence>
<dbReference type="AlphaFoldDB" id="A0A517TYP4"/>
<evidence type="ECO:0000313" key="1">
    <source>
        <dbReference type="EMBL" id="QDT73492.1"/>
    </source>
</evidence>